<name>A0A137NZV0_CONC2</name>
<dbReference type="PROSITE" id="PS50011">
    <property type="entry name" value="PROTEIN_KINASE_DOM"/>
    <property type="match status" value="1"/>
</dbReference>
<dbReference type="GO" id="GO:0005524">
    <property type="term" value="F:ATP binding"/>
    <property type="evidence" value="ECO:0007669"/>
    <property type="project" value="UniProtKB-KW"/>
</dbReference>
<evidence type="ECO:0000259" key="9">
    <source>
        <dbReference type="PROSITE" id="PS51392"/>
    </source>
</evidence>
<dbReference type="AlphaFoldDB" id="A0A137NZV0"/>
<dbReference type="Pfam" id="PF00069">
    <property type="entry name" value="Pkinase"/>
    <property type="match status" value="2"/>
</dbReference>
<dbReference type="InterPro" id="IPR011009">
    <property type="entry name" value="Kinase-like_dom_sf"/>
</dbReference>
<feature type="non-terminal residue" evidence="10">
    <location>
        <position position="1"/>
    </location>
</feature>
<keyword evidence="6" id="KW-0418">Kinase</keyword>
<keyword evidence="3" id="KW-0808">Transferase</keyword>
<evidence type="ECO:0000256" key="4">
    <source>
        <dbReference type="ARBA" id="ARBA00022729"/>
    </source>
</evidence>
<dbReference type="EC" id="2.7.11.1" evidence="1"/>
<keyword evidence="2" id="KW-0723">Serine/threonine-protein kinase</keyword>
<evidence type="ECO:0000256" key="1">
    <source>
        <dbReference type="ARBA" id="ARBA00012513"/>
    </source>
</evidence>
<dbReference type="GO" id="GO:1990604">
    <property type="term" value="C:IRE1-TRAF2-ASK1 complex"/>
    <property type="evidence" value="ECO:0007669"/>
    <property type="project" value="TreeGrafter"/>
</dbReference>
<sequence length="449" mass="51429">IKKKTKKIKAKPLPPSIKTLSDGSTVINSLTVSNNAIGYGSHGTIVYKGKFQNRDVAVKRMLIDLYHIGEREVRSLQESDDHPNVIRYYCMEQNDKFLYLGLELCPMSLHGLIEGPRHPDFSMEISQTEMLYQMMSGLKHLHSLKIVHRDIKPQNILRLDDDQSSFHNTIHSGGTGTVGWRAPECLLNLPGGIDANGSGDDNSYSFSSSSAENIENPAELNPNRIKLSRAIDIFSMGCVFYYVLSNGQHPFGNRFVRESRIIEGNFDLSALINDTVENKNEAYDLIEQMISSDPKDRPTSSQLLIHPYFWSASKKLNFLQDVSDRLEGESRDPPSPLLQTLEGLSVEVLGDSWYHQLDKCILNDLKRFRGYDGTRIQDLLRVVRNKKNHYNDLSPYVKKTFGSLPDEYLNYFTSRFPQLLLHAYYVISLDPEIREEKRFQPYFETHREN</sequence>
<dbReference type="FunFam" id="3.30.200.20:FF:000077">
    <property type="entry name" value="Putative Serine/threonine-protein kinase/endoribonuclease IRE1"/>
    <property type="match status" value="1"/>
</dbReference>
<dbReference type="PROSITE" id="PS51392">
    <property type="entry name" value="KEN"/>
    <property type="match status" value="1"/>
</dbReference>
<dbReference type="Gene3D" id="1.20.1440.180">
    <property type="entry name" value="KEN domain"/>
    <property type="match status" value="1"/>
</dbReference>
<dbReference type="GO" id="GO:0070059">
    <property type="term" value="P:intrinsic apoptotic signaling pathway in response to endoplasmic reticulum stress"/>
    <property type="evidence" value="ECO:0007669"/>
    <property type="project" value="TreeGrafter"/>
</dbReference>
<evidence type="ECO:0000313" key="10">
    <source>
        <dbReference type="EMBL" id="KXN68191.1"/>
    </source>
</evidence>
<evidence type="ECO:0000256" key="7">
    <source>
        <dbReference type="ARBA" id="ARBA00022840"/>
    </source>
</evidence>
<dbReference type="SMART" id="SM00220">
    <property type="entry name" value="S_TKc"/>
    <property type="match status" value="1"/>
</dbReference>
<dbReference type="GO" id="GO:0004521">
    <property type="term" value="F:RNA endonuclease activity"/>
    <property type="evidence" value="ECO:0007669"/>
    <property type="project" value="InterPro"/>
</dbReference>
<dbReference type="Gene3D" id="1.10.510.10">
    <property type="entry name" value="Transferase(Phosphotransferase) domain 1"/>
    <property type="match status" value="1"/>
</dbReference>
<keyword evidence="7" id="KW-0067">ATP-binding</keyword>
<feature type="domain" description="Protein kinase" evidence="8">
    <location>
        <begin position="31"/>
        <end position="309"/>
    </location>
</feature>
<dbReference type="InterPro" id="IPR038357">
    <property type="entry name" value="KEN_sf"/>
</dbReference>
<evidence type="ECO:0000313" key="11">
    <source>
        <dbReference type="Proteomes" id="UP000070444"/>
    </source>
</evidence>
<keyword evidence="4" id="KW-0732">Signal</keyword>
<dbReference type="PANTHER" id="PTHR13954:SF6">
    <property type="entry name" value="NON-SPECIFIC SERINE_THREONINE PROTEIN KINASE"/>
    <property type="match status" value="1"/>
</dbReference>
<evidence type="ECO:0000256" key="6">
    <source>
        <dbReference type="ARBA" id="ARBA00022777"/>
    </source>
</evidence>
<dbReference type="InterPro" id="IPR010513">
    <property type="entry name" value="KEN_dom"/>
</dbReference>
<reference evidence="10 11" key="1">
    <citation type="journal article" date="2015" name="Genome Biol. Evol.">
        <title>Phylogenomic analyses indicate that early fungi evolved digesting cell walls of algal ancestors of land plants.</title>
        <authorList>
            <person name="Chang Y."/>
            <person name="Wang S."/>
            <person name="Sekimoto S."/>
            <person name="Aerts A.L."/>
            <person name="Choi C."/>
            <person name="Clum A."/>
            <person name="LaButti K.M."/>
            <person name="Lindquist E.A."/>
            <person name="Yee Ngan C."/>
            <person name="Ohm R.A."/>
            <person name="Salamov A.A."/>
            <person name="Grigoriev I.V."/>
            <person name="Spatafora J.W."/>
            <person name="Berbee M.L."/>
        </authorList>
    </citation>
    <scope>NUCLEOTIDE SEQUENCE [LARGE SCALE GENOMIC DNA]</scope>
    <source>
        <strain evidence="10 11">NRRL 28638</strain>
    </source>
</reference>
<dbReference type="EMBL" id="KQ964590">
    <property type="protein sequence ID" value="KXN68191.1"/>
    <property type="molecule type" value="Genomic_DNA"/>
</dbReference>
<dbReference type="Pfam" id="PF06479">
    <property type="entry name" value="Ribonuc_2-5A"/>
    <property type="match status" value="1"/>
</dbReference>
<proteinExistence type="predicted"/>
<evidence type="ECO:0000256" key="3">
    <source>
        <dbReference type="ARBA" id="ARBA00022679"/>
    </source>
</evidence>
<evidence type="ECO:0000259" key="8">
    <source>
        <dbReference type="PROSITE" id="PS50011"/>
    </source>
</evidence>
<gene>
    <name evidence="10" type="ORF">CONCODRAFT_9621</name>
</gene>
<dbReference type="InterPro" id="IPR045133">
    <property type="entry name" value="IRE1/2-like"/>
</dbReference>
<dbReference type="OMA" id="MEIYAFI"/>
<feature type="domain" description="KEN" evidence="9">
    <location>
        <begin position="312"/>
        <end position="445"/>
    </location>
</feature>
<dbReference type="OrthoDB" id="63989at2759"/>
<dbReference type="SUPFAM" id="SSF56112">
    <property type="entry name" value="Protein kinase-like (PK-like)"/>
    <property type="match status" value="1"/>
</dbReference>
<dbReference type="Gene3D" id="3.30.200.20">
    <property type="entry name" value="Phosphorylase Kinase, domain 1"/>
    <property type="match status" value="1"/>
</dbReference>
<dbReference type="STRING" id="796925.A0A137NZV0"/>
<dbReference type="Proteomes" id="UP000070444">
    <property type="component" value="Unassembled WGS sequence"/>
</dbReference>
<dbReference type="CDD" id="cd10422">
    <property type="entry name" value="RNase_Ire1"/>
    <property type="match status" value="1"/>
</dbReference>
<evidence type="ECO:0000256" key="5">
    <source>
        <dbReference type="ARBA" id="ARBA00022741"/>
    </source>
</evidence>
<keyword evidence="11" id="KW-1185">Reference proteome</keyword>
<keyword evidence="5" id="KW-0547">Nucleotide-binding</keyword>
<dbReference type="SMART" id="SM00580">
    <property type="entry name" value="PUG"/>
    <property type="match status" value="1"/>
</dbReference>
<protein>
    <recommendedName>
        <fullName evidence="1">non-specific serine/threonine protein kinase</fullName>
        <ecNumber evidence="1">2.7.11.1</ecNumber>
    </recommendedName>
</protein>
<dbReference type="GO" id="GO:0006397">
    <property type="term" value="P:mRNA processing"/>
    <property type="evidence" value="ECO:0007669"/>
    <property type="project" value="InterPro"/>
</dbReference>
<evidence type="ECO:0000256" key="2">
    <source>
        <dbReference type="ARBA" id="ARBA00022527"/>
    </source>
</evidence>
<dbReference type="GO" id="GO:0004674">
    <property type="term" value="F:protein serine/threonine kinase activity"/>
    <property type="evidence" value="ECO:0007669"/>
    <property type="project" value="UniProtKB-KW"/>
</dbReference>
<dbReference type="GO" id="GO:0036498">
    <property type="term" value="P:IRE1-mediated unfolded protein response"/>
    <property type="evidence" value="ECO:0007669"/>
    <property type="project" value="TreeGrafter"/>
</dbReference>
<dbReference type="GO" id="GO:0051082">
    <property type="term" value="F:unfolded protein binding"/>
    <property type="evidence" value="ECO:0007669"/>
    <property type="project" value="TreeGrafter"/>
</dbReference>
<organism evidence="10 11">
    <name type="scientific">Conidiobolus coronatus (strain ATCC 28846 / CBS 209.66 / NRRL 28638)</name>
    <name type="common">Delacroixia coronata</name>
    <dbReference type="NCBI Taxonomy" id="796925"/>
    <lineage>
        <taxon>Eukaryota</taxon>
        <taxon>Fungi</taxon>
        <taxon>Fungi incertae sedis</taxon>
        <taxon>Zoopagomycota</taxon>
        <taxon>Entomophthoromycotina</taxon>
        <taxon>Entomophthoromycetes</taxon>
        <taxon>Entomophthorales</taxon>
        <taxon>Ancylistaceae</taxon>
        <taxon>Conidiobolus</taxon>
    </lineage>
</organism>
<dbReference type="PANTHER" id="PTHR13954">
    <property type="entry name" value="IRE1-RELATED"/>
    <property type="match status" value="1"/>
</dbReference>
<accession>A0A137NZV0</accession>
<dbReference type="InterPro" id="IPR000719">
    <property type="entry name" value="Prot_kinase_dom"/>
</dbReference>